<dbReference type="SMART" id="SM00871">
    <property type="entry name" value="AraC_E_bind"/>
    <property type="match status" value="1"/>
</dbReference>
<dbReference type="OrthoDB" id="64208at2"/>
<proteinExistence type="predicted"/>
<organism evidence="2 3">
    <name type="scientific">Nonomuraea maritima</name>
    <dbReference type="NCBI Taxonomy" id="683260"/>
    <lineage>
        <taxon>Bacteria</taxon>
        <taxon>Bacillati</taxon>
        <taxon>Actinomycetota</taxon>
        <taxon>Actinomycetes</taxon>
        <taxon>Streptosporangiales</taxon>
        <taxon>Streptosporangiaceae</taxon>
        <taxon>Nonomuraea</taxon>
    </lineage>
</organism>
<dbReference type="Pfam" id="PF06445">
    <property type="entry name" value="GyrI-like"/>
    <property type="match status" value="1"/>
</dbReference>
<feature type="domain" description="AraC effector-binding" evidence="1">
    <location>
        <begin position="1"/>
        <end position="161"/>
    </location>
</feature>
<dbReference type="Proteomes" id="UP000198683">
    <property type="component" value="Unassembled WGS sequence"/>
</dbReference>
<gene>
    <name evidence="2" type="ORF">SAMN05421874_10661</name>
</gene>
<dbReference type="EMBL" id="FNFB01000006">
    <property type="protein sequence ID" value="SDK22923.1"/>
    <property type="molecule type" value="Genomic_DNA"/>
</dbReference>
<evidence type="ECO:0000259" key="1">
    <source>
        <dbReference type="SMART" id="SM00871"/>
    </source>
</evidence>
<name>A0A1G9A6L1_9ACTN</name>
<protein>
    <submittedName>
        <fullName evidence="2">Effector-binding domain-containing protein</fullName>
    </submittedName>
</protein>
<dbReference type="Gene3D" id="3.20.80.10">
    <property type="entry name" value="Regulatory factor, effector binding domain"/>
    <property type="match status" value="1"/>
</dbReference>
<dbReference type="STRING" id="683260.SAMN05421874_10661"/>
<dbReference type="InterPro" id="IPR011256">
    <property type="entry name" value="Reg_factor_effector_dom_sf"/>
</dbReference>
<sequence length="161" mass="17667">MPQIIEVPERPYLGVRATVTTTTFAVVADRIGEIVGRLAARGHQPADAPFIRYESIDLAADRFVVQAGVPVREPVDGEDDVFAATLPAGRYVTETHHGHPGRLADVVVSVLAWTTGQGLALDLTEKDGTEHWGCRLEIYRTNPMVDPDPDNWDTDLQLRLA</sequence>
<evidence type="ECO:0000313" key="3">
    <source>
        <dbReference type="Proteomes" id="UP000198683"/>
    </source>
</evidence>
<dbReference type="InterPro" id="IPR010499">
    <property type="entry name" value="AraC_E-bd"/>
</dbReference>
<accession>A0A1G9A6L1</accession>
<dbReference type="SUPFAM" id="SSF55136">
    <property type="entry name" value="Probable bacterial effector-binding domain"/>
    <property type="match status" value="1"/>
</dbReference>
<dbReference type="AlphaFoldDB" id="A0A1G9A6L1"/>
<evidence type="ECO:0000313" key="2">
    <source>
        <dbReference type="EMBL" id="SDK22923.1"/>
    </source>
</evidence>
<dbReference type="InterPro" id="IPR029442">
    <property type="entry name" value="GyrI-like"/>
</dbReference>
<reference evidence="2 3" key="1">
    <citation type="submission" date="2016-10" db="EMBL/GenBank/DDBJ databases">
        <authorList>
            <person name="de Groot N.N."/>
        </authorList>
    </citation>
    <scope>NUCLEOTIDE SEQUENCE [LARGE SCALE GENOMIC DNA]</scope>
    <source>
        <strain evidence="2 3">CGMCC 4.5681</strain>
    </source>
</reference>
<dbReference type="RefSeq" id="WP_090763861.1">
    <property type="nucleotide sequence ID" value="NZ_FNFB01000006.1"/>
</dbReference>
<keyword evidence="3" id="KW-1185">Reference proteome</keyword>